<dbReference type="InterPro" id="IPR029058">
    <property type="entry name" value="AB_hydrolase_fold"/>
</dbReference>
<reference evidence="3 4" key="1">
    <citation type="submission" date="2024-04" db="EMBL/GenBank/DDBJ databases">
        <title>Novel species of the genus Ideonella isolated from streams.</title>
        <authorList>
            <person name="Lu H."/>
        </authorList>
    </citation>
    <scope>NUCLEOTIDE SEQUENCE [LARGE SCALE GENOMIC DNA]</scope>
    <source>
        <strain evidence="3 4">DXS22W</strain>
    </source>
</reference>
<keyword evidence="4" id="KW-1185">Reference proteome</keyword>
<gene>
    <name evidence="3" type="ORF">AACH10_04985</name>
</gene>
<dbReference type="RefSeq" id="WP_341409268.1">
    <property type="nucleotide sequence ID" value="NZ_JBBUTH010000002.1"/>
</dbReference>
<dbReference type="Proteomes" id="UP001365405">
    <property type="component" value="Unassembled WGS sequence"/>
</dbReference>
<dbReference type="EMBL" id="JBBUTH010000002">
    <property type="protein sequence ID" value="MEK8049587.1"/>
    <property type="molecule type" value="Genomic_DNA"/>
</dbReference>
<dbReference type="SUPFAM" id="SSF53474">
    <property type="entry name" value="alpha/beta-Hydrolases"/>
    <property type="match status" value="1"/>
</dbReference>
<dbReference type="PANTHER" id="PTHR42776:SF27">
    <property type="entry name" value="DIPEPTIDYL PEPTIDASE FAMILY MEMBER 6"/>
    <property type="match status" value="1"/>
</dbReference>
<dbReference type="Gene3D" id="3.40.50.1820">
    <property type="entry name" value="alpha/beta hydrolase"/>
    <property type="match status" value="1"/>
</dbReference>
<dbReference type="Pfam" id="PF00326">
    <property type="entry name" value="Peptidase_S9"/>
    <property type="match status" value="1"/>
</dbReference>
<proteinExistence type="predicted"/>
<sequence>MSPHRGLSWRAWSWALACALLGAWMVWSGALPGVSTARAAEAAATGTPPSARALFEPEVFSDALLSPDGRRVAVKVRAKDRQFNSLVVIELATLTPTPVASFSEVGIGQVHWVNDKRLVFSAAAWRLPGNERHINPGLFAVDADGQRFRQLVETRGAFVKNGLARELLPQWTSLHSTARRRDSTQVHVVTVEHYSQRVGVDYERLRRLDTVSGADGDIDAPVHAVAWALDDQDELRAVLTEHENRKALHWREPGGRWRQLAEGDALTSAFTPWRVDPDGTLWVHTHGAGNTLGVYAWDFAAGKPGTRALAVSKDYDLDPQPVQGDGRLLGLRLVTDTRVTHWLDKDLQALQDGIDAALPATTNRLSVARHGDSPWVLVDSHSDTQPGISRLYNRQTRKMLTLGEARPALRGVPMATMDLVHYAARDGLKIPAWLSLPPGTAGHAGGAGNPIKPRQPLPLLLWVHGGPWVRGQHWRWDAEVQFLATRGYAVLQPEFRGSTGFGSHHFEAGWKQWGQAMQDDLADGVRWAVAQGIADPKRVCLIGASYGGYAALMGLVKDPGLYRCAVQWVGVTDPMLMYEATWSDITDAAKAYGYPQLIGDPKADAAMLAANSPLKQAARIQAPVLMAYGEKDQRVPLVHGEKLRDALRARQHPLEWITYPNEGHGWLALETNIDFWGRVERFLGQHLGAGAASDTPAAPRRE</sequence>
<comment type="caution">
    <text evidence="3">The sequence shown here is derived from an EMBL/GenBank/DDBJ whole genome shotgun (WGS) entry which is preliminary data.</text>
</comment>
<organism evidence="3 4">
    <name type="scientific">Pseudaquabacterium inlustre</name>
    <dbReference type="NCBI Taxonomy" id="2984192"/>
    <lineage>
        <taxon>Bacteria</taxon>
        <taxon>Pseudomonadati</taxon>
        <taxon>Pseudomonadota</taxon>
        <taxon>Betaproteobacteria</taxon>
        <taxon>Burkholderiales</taxon>
        <taxon>Sphaerotilaceae</taxon>
        <taxon>Pseudaquabacterium</taxon>
    </lineage>
</organism>
<dbReference type="PANTHER" id="PTHR42776">
    <property type="entry name" value="SERINE PEPTIDASE S9 FAMILY MEMBER"/>
    <property type="match status" value="1"/>
</dbReference>
<dbReference type="SUPFAM" id="SSF50993">
    <property type="entry name" value="Peptidase/esterase 'gauge' domain"/>
    <property type="match status" value="1"/>
</dbReference>
<dbReference type="InterPro" id="IPR001375">
    <property type="entry name" value="Peptidase_S9_cat"/>
</dbReference>
<evidence type="ECO:0000313" key="3">
    <source>
        <dbReference type="EMBL" id="MEK8049587.1"/>
    </source>
</evidence>
<protein>
    <submittedName>
        <fullName evidence="3">Alpha/beta fold hydrolase</fullName>
    </submittedName>
</protein>
<evidence type="ECO:0000313" key="4">
    <source>
        <dbReference type="Proteomes" id="UP001365405"/>
    </source>
</evidence>
<accession>A0ABU9CCI9</accession>
<name>A0ABU9CCI9_9BURK</name>
<evidence type="ECO:0000259" key="2">
    <source>
        <dbReference type="Pfam" id="PF00326"/>
    </source>
</evidence>
<evidence type="ECO:0000256" key="1">
    <source>
        <dbReference type="ARBA" id="ARBA00022801"/>
    </source>
</evidence>
<keyword evidence="1 3" id="KW-0378">Hydrolase</keyword>
<dbReference type="GO" id="GO:0016787">
    <property type="term" value="F:hydrolase activity"/>
    <property type="evidence" value="ECO:0007669"/>
    <property type="project" value="UniProtKB-KW"/>
</dbReference>
<feature type="domain" description="Peptidase S9 prolyl oligopeptidase catalytic" evidence="2">
    <location>
        <begin position="474"/>
        <end position="688"/>
    </location>
</feature>